<name>A0A0P7B4X0_9HYPO</name>
<evidence type="ECO:0000256" key="1">
    <source>
        <dbReference type="ARBA" id="ARBA00022729"/>
    </source>
</evidence>
<dbReference type="Gene3D" id="3.40.50.1110">
    <property type="entry name" value="SGNH hydrolase"/>
    <property type="match status" value="1"/>
</dbReference>
<proteinExistence type="predicted"/>
<dbReference type="Proteomes" id="UP000050424">
    <property type="component" value="Unassembled WGS sequence"/>
</dbReference>
<evidence type="ECO:0000313" key="3">
    <source>
        <dbReference type="EMBL" id="KPM36717.1"/>
    </source>
</evidence>
<dbReference type="Pfam" id="PF00657">
    <property type="entry name" value="Lipase_GDSL"/>
    <property type="match status" value="1"/>
</dbReference>
<evidence type="ECO:0000256" key="2">
    <source>
        <dbReference type="SAM" id="SignalP"/>
    </source>
</evidence>
<evidence type="ECO:0000313" key="4">
    <source>
        <dbReference type="Proteomes" id="UP000050424"/>
    </source>
</evidence>
<feature type="chain" id="PRO_5006135384" description="Acetylesterase" evidence="2">
    <location>
        <begin position="21"/>
        <end position="306"/>
    </location>
</feature>
<accession>A0A0P7B4X0</accession>
<dbReference type="InterPro" id="IPR050592">
    <property type="entry name" value="GDSL_lipolytic_enzyme"/>
</dbReference>
<organism evidence="3 4">
    <name type="scientific">Neonectria ditissima</name>
    <dbReference type="NCBI Taxonomy" id="78410"/>
    <lineage>
        <taxon>Eukaryota</taxon>
        <taxon>Fungi</taxon>
        <taxon>Dikarya</taxon>
        <taxon>Ascomycota</taxon>
        <taxon>Pezizomycotina</taxon>
        <taxon>Sordariomycetes</taxon>
        <taxon>Hypocreomycetidae</taxon>
        <taxon>Hypocreales</taxon>
        <taxon>Nectriaceae</taxon>
        <taxon>Neonectria</taxon>
    </lineage>
</organism>
<dbReference type="PANTHER" id="PTHR45642:SF139">
    <property type="entry name" value="SGNH HYDROLASE-TYPE ESTERASE DOMAIN-CONTAINING PROTEIN"/>
    <property type="match status" value="1"/>
</dbReference>
<gene>
    <name evidence="3" type="ORF">AK830_g9865</name>
</gene>
<dbReference type="PANTHER" id="PTHR45642">
    <property type="entry name" value="GDSL ESTERASE/LIPASE EXL3"/>
    <property type="match status" value="1"/>
</dbReference>
<dbReference type="AlphaFoldDB" id="A0A0P7B4X0"/>
<dbReference type="GO" id="GO:0016788">
    <property type="term" value="F:hydrolase activity, acting on ester bonds"/>
    <property type="evidence" value="ECO:0007669"/>
    <property type="project" value="InterPro"/>
</dbReference>
<dbReference type="SUPFAM" id="SSF52266">
    <property type="entry name" value="SGNH hydrolase"/>
    <property type="match status" value="1"/>
</dbReference>
<feature type="signal peptide" evidence="2">
    <location>
        <begin position="1"/>
        <end position="20"/>
    </location>
</feature>
<evidence type="ECO:0008006" key="5">
    <source>
        <dbReference type="Google" id="ProtNLM"/>
    </source>
</evidence>
<keyword evidence="4" id="KW-1185">Reference proteome</keyword>
<reference evidence="3 4" key="1">
    <citation type="submission" date="2015-09" db="EMBL/GenBank/DDBJ databases">
        <title>Draft genome of a European isolate of the apple canker pathogen Neonectria ditissima.</title>
        <authorList>
            <person name="Gomez-Cortecero A."/>
            <person name="Harrison R.J."/>
            <person name="Armitage A.D."/>
        </authorList>
    </citation>
    <scope>NUCLEOTIDE SEQUENCE [LARGE SCALE GENOMIC DNA]</scope>
    <source>
        <strain evidence="3 4">R09/05</strain>
    </source>
</reference>
<dbReference type="InterPro" id="IPR001087">
    <property type="entry name" value="GDSL"/>
</dbReference>
<dbReference type="InterPro" id="IPR036514">
    <property type="entry name" value="SGNH_hydro_sf"/>
</dbReference>
<dbReference type="OrthoDB" id="1600564at2759"/>
<dbReference type="EMBL" id="LKCW01000193">
    <property type="protein sequence ID" value="KPM36717.1"/>
    <property type="molecule type" value="Genomic_DNA"/>
</dbReference>
<dbReference type="STRING" id="78410.A0A0P7B4X0"/>
<protein>
    <recommendedName>
        <fullName evidence="5">Acetylesterase</fullName>
    </recommendedName>
</protein>
<sequence>MIIFSIIAALSVALLHPVQAHGHKSEVKYLITFGDSYSKTGFHFDKVGDGATEFNPSAENPIGHPDLPGRTSAGGRNWVGFMVTEFNTTLTLSYNYALSGSTVDSTIITPRPSTAPSFVDQVGHFKQSIGSRPEFAPWTAENSVAGFWFGVNDVRVSYLFDDMPERLVLTMQSFFEQIQVLYDTGLRRFVLLSLPPINLTPKLHKQRIGDDGLYERLIFAIERWNNLMQYHVMLFQQAEPDATISIVDTSQIFWEAVRNPSRLGARDIECENKDGVSCLWFDGYHPGIKIERLVAEKVAKEIWTEN</sequence>
<keyword evidence="1 2" id="KW-0732">Signal</keyword>
<comment type="caution">
    <text evidence="3">The sequence shown here is derived from an EMBL/GenBank/DDBJ whole genome shotgun (WGS) entry which is preliminary data.</text>
</comment>
<dbReference type="CDD" id="cd01846">
    <property type="entry name" value="fatty_acyltransferase_like"/>
    <property type="match status" value="1"/>
</dbReference>